<dbReference type="InParanoid" id="A0A0C3DCL4"/>
<gene>
    <name evidence="2" type="ORF">OIDMADRAFT_125843</name>
</gene>
<dbReference type="HOGENOM" id="CLU_004184_6_2_1"/>
<feature type="domain" description="Heterokaryon incompatibility" evidence="1">
    <location>
        <begin position="61"/>
        <end position="146"/>
    </location>
</feature>
<dbReference type="OrthoDB" id="2157530at2759"/>
<dbReference type="InterPro" id="IPR010730">
    <property type="entry name" value="HET"/>
</dbReference>
<reference evidence="2 3" key="1">
    <citation type="submission" date="2014-04" db="EMBL/GenBank/DDBJ databases">
        <authorList>
            <consortium name="DOE Joint Genome Institute"/>
            <person name="Kuo A."/>
            <person name="Martino E."/>
            <person name="Perotto S."/>
            <person name="Kohler A."/>
            <person name="Nagy L.G."/>
            <person name="Floudas D."/>
            <person name="Copeland A."/>
            <person name="Barry K.W."/>
            <person name="Cichocki N."/>
            <person name="Veneault-Fourrey C."/>
            <person name="LaButti K."/>
            <person name="Lindquist E.A."/>
            <person name="Lipzen A."/>
            <person name="Lundell T."/>
            <person name="Morin E."/>
            <person name="Murat C."/>
            <person name="Sun H."/>
            <person name="Tunlid A."/>
            <person name="Henrissat B."/>
            <person name="Grigoriev I.V."/>
            <person name="Hibbett D.S."/>
            <person name="Martin F."/>
            <person name="Nordberg H.P."/>
            <person name="Cantor M.N."/>
            <person name="Hua S.X."/>
        </authorList>
    </citation>
    <scope>NUCLEOTIDE SEQUENCE [LARGE SCALE GENOMIC DNA]</scope>
    <source>
        <strain evidence="2 3">Zn</strain>
    </source>
</reference>
<evidence type="ECO:0000313" key="2">
    <source>
        <dbReference type="EMBL" id="KIM99672.1"/>
    </source>
</evidence>
<dbReference type="InterPro" id="IPR052895">
    <property type="entry name" value="HetReg/Transcr_Mod"/>
</dbReference>
<organism evidence="2 3">
    <name type="scientific">Oidiodendron maius (strain Zn)</name>
    <dbReference type="NCBI Taxonomy" id="913774"/>
    <lineage>
        <taxon>Eukaryota</taxon>
        <taxon>Fungi</taxon>
        <taxon>Dikarya</taxon>
        <taxon>Ascomycota</taxon>
        <taxon>Pezizomycotina</taxon>
        <taxon>Leotiomycetes</taxon>
        <taxon>Leotiomycetes incertae sedis</taxon>
        <taxon>Myxotrichaceae</taxon>
        <taxon>Oidiodendron</taxon>
    </lineage>
</organism>
<dbReference type="STRING" id="913774.A0A0C3DCL4"/>
<dbReference type="PANTHER" id="PTHR24148:SF64">
    <property type="entry name" value="HETEROKARYON INCOMPATIBILITY DOMAIN-CONTAINING PROTEIN"/>
    <property type="match status" value="1"/>
</dbReference>
<dbReference type="Pfam" id="PF06985">
    <property type="entry name" value="HET"/>
    <property type="match status" value="1"/>
</dbReference>
<evidence type="ECO:0000259" key="1">
    <source>
        <dbReference type="Pfam" id="PF06985"/>
    </source>
</evidence>
<keyword evidence="3" id="KW-1185">Reference proteome</keyword>
<sequence>MDSVARPYKYQRLPLFWTRAVALHPSVLWTRTVRLHPAIDVAAPLKCSIENIALHNLGDLEAVSYAWGEPKYTDRLIVDDGSYLCITPSLGILLKAVRLPSSERKLWIDAICINQQDEKEKSYQVQHMAEIYRRAKRVLVWVGESDQ</sequence>
<name>A0A0C3DCL4_OIDMZ</name>
<proteinExistence type="predicted"/>
<evidence type="ECO:0000313" key="3">
    <source>
        <dbReference type="Proteomes" id="UP000054321"/>
    </source>
</evidence>
<dbReference type="AlphaFoldDB" id="A0A0C3DCL4"/>
<dbReference type="Proteomes" id="UP000054321">
    <property type="component" value="Unassembled WGS sequence"/>
</dbReference>
<dbReference type="EMBL" id="KN832878">
    <property type="protein sequence ID" value="KIM99672.1"/>
    <property type="molecule type" value="Genomic_DNA"/>
</dbReference>
<dbReference type="PANTHER" id="PTHR24148">
    <property type="entry name" value="ANKYRIN REPEAT DOMAIN-CONTAINING PROTEIN 39 HOMOLOG-RELATED"/>
    <property type="match status" value="1"/>
</dbReference>
<feature type="non-terminal residue" evidence="2">
    <location>
        <position position="147"/>
    </location>
</feature>
<reference evidence="3" key="2">
    <citation type="submission" date="2015-01" db="EMBL/GenBank/DDBJ databases">
        <title>Evolutionary Origins and Diversification of the Mycorrhizal Mutualists.</title>
        <authorList>
            <consortium name="DOE Joint Genome Institute"/>
            <consortium name="Mycorrhizal Genomics Consortium"/>
            <person name="Kohler A."/>
            <person name="Kuo A."/>
            <person name="Nagy L.G."/>
            <person name="Floudas D."/>
            <person name="Copeland A."/>
            <person name="Barry K.W."/>
            <person name="Cichocki N."/>
            <person name="Veneault-Fourrey C."/>
            <person name="LaButti K."/>
            <person name="Lindquist E.A."/>
            <person name="Lipzen A."/>
            <person name="Lundell T."/>
            <person name="Morin E."/>
            <person name="Murat C."/>
            <person name="Riley R."/>
            <person name="Ohm R."/>
            <person name="Sun H."/>
            <person name="Tunlid A."/>
            <person name="Henrissat B."/>
            <person name="Grigoriev I.V."/>
            <person name="Hibbett D.S."/>
            <person name="Martin F."/>
        </authorList>
    </citation>
    <scope>NUCLEOTIDE SEQUENCE [LARGE SCALE GENOMIC DNA]</scope>
    <source>
        <strain evidence="3">Zn</strain>
    </source>
</reference>
<accession>A0A0C3DCL4</accession>
<protein>
    <recommendedName>
        <fullName evidence="1">Heterokaryon incompatibility domain-containing protein</fullName>
    </recommendedName>
</protein>